<keyword evidence="5" id="KW-1185">Reference proteome</keyword>
<protein>
    <submittedName>
        <fullName evidence="4">Glucosamine-6-phosphate deaminase</fullName>
    </submittedName>
</protein>
<dbReference type="RefSeq" id="WP_162360112.1">
    <property type="nucleotide sequence ID" value="NZ_CP048209.1"/>
</dbReference>
<accession>A0A6C0G4J7</accession>
<evidence type="ECO:0000259" key="3">
    <source>
        <dbReference type="Pfam" id="PF01182"/>
    </source>
</evidence>
<evidence type="ECO:0000256" key="1">
    <source>
        <dbReference type="ARBA" id="ARBA00022801"/>
    </source>
</evidence>
<dbReference type="SUPFAM" id="SSF100950">
    <property type="entry name" value="NagB/RpiA/CoA transferase-like"/>
    <property type="match status" value="1"/>
</dbReference>
<dbReference type="PANTHER" id="PTHR11280:SF5">
    <property type="entry name" value="GLUCOSAMINE-6-PHOSPHATE ISOMERASE"/>
    <property type="match status" value="1"/>
</dbReference>
<dbReference type="Pfam" id="PF01182">
    <property type="entry name" value="Glucosamine_iso"/>
    <property type="match status" value="1"/>
</dbReference>
<dbReference type="GO" id="GO:0005737">
    <property type="term" value="C:cytoplasm"/>
    <property type="evidence" value="ECO:0007669"/>
    <property type="project" value="TreeGrafter"/>
</dbReference>
<keyword evidence="1" id="KW-0378">Hydrolase</keyword>
<dbReference type="PANTHER" id="PTHR11280">
    <property type="entry name" value="GLUCOSAMINE-6-PHOSPHATE ISOMERASE"/>
    <property type="match status" value="1"/>
</dbReference>
<evidence type="ECO:0000256" key="2">
    <source>
        <dbReference type="ARBA" id="ARBA00023277"/>
    </source>
</evidence>
<evidence type="ECO:0000313" key="5">
    <source>
        <dbReference type="Proteomes" id="UP000476064"/>
    </source>
</evidence>
<dbReference type="GO" id="GO:0019262">
    <property type="term" value="P:N-acetylneuraminate catabolic process"/>
    <property type="evidence" value="ECO:0007669"/>
    <property type="project" value="TreeGrafter"/>
</dbReference>
<dbReference type="Proteomes" id="UP000476064">
    <property type="component" value="Chromosome"/>
</dbReference>
<dbReference type="KEGG" id="plyc:GXP70_28750"/>
<dbReference type="InterPro" id="IPR004547">
    <property type="entry name" value="Glucosamine6P_isomerase"/>
</dbReference>
<keyword evidence="2" id="KW-0119">Carbohydrate metabolism</keyword>
<dbReference type="GO" id="GO:0005975">
    <property type="term" value="P:carbohydrate metabolic process"/>
    <property type="evidence" value="ECO:0007669"/>
    <property type="project" value="InterPro"/>
</dbReference>
<dbReference type="InterPro" id="IPR037171">
    <property type="entry name" value="NagB/RpiA_transferase-like"/>
</dbReference>
<dbReference type="GO" id="GO:0004342">
    <property type="term" value="F:glucosamine-6-phosphate deaminase activity"/>
    <property type="evidence" value="ECO:0007669"/>
    <property type="project" value="InterPro"/>
</dbReference>
<evidence type="ECO:0000313" key="4">
    <source>
        <dbReference type="EMBL" id="QHT63552.1"/>
    </source>
</evidence>
<name>A0A6C0G4J7_9BACL</name>
<feature type="domain" description="Glucosamine/galactosamine-6-phosphate isomerase" evidence="3">
    <location>
        <begin position="9"/>
        <end position="217"/>
    </location>
</feature>
<gene>
    <name evidence="4" type="ORF">GXP70_28750</name>
</gene>
<reference evidence="4 5" key="1">
    <citation type="submission" date="2020-01" db="EMBL/GenBank/DDBJ databases">
        <title>Paenibacillus sp. nov., isolated from tomato rhizosphere.</title>
        <authorList>
            <person name="Weon H.-Y."/>
            <person name="Lee S.A."/>
        </authorList>
    </citation>
    <scope>NUCLEOTIDE SEQUENCE [LARGE SCALE GENOMIC DNA]</scope>
    <source>
        <strain evidence="4 5">12200R-189</strain>
    </source>
</reference>
<dbReference type="InterPro" id="IPR006148">
    <property type="entry name" value="Glc/Gal-6P_isomerase"/>
</dbReference>
<sequence length="241" mass="26301">MIRIFETEAELARAIADEMLRNLTHEADPVFCLASGSTPQKSYREFADAVDPAGPIKSLRIVSLDEWVGIGRGSEGSCFQMMNADLFSLLPLDESRIVFYDGTKADLKAECERIDRFIERHPITFSLMGVGMNGHIGLNEPGCPVLNNSSVVELAETTRVVGQKYFKAGAKLEQGITLGLGQISASKRVVVAITGEHKAAIVREIFGNPQAKLPAQELLGFEHIDFFLDGAAAKYLDGNKN</sequence>
<dbReference type="EMBL" id="CP048209">
    <property type="protein sequence ID" value="QHT63552.1"/>
    <property type="molecule type" value="Genomic_DNA"/>
</dbReference>
<organism evidence="4 5">
    <name type="scientific">Paenibacillus lycopersici</name>
    <dbReference type="NCBI Taxonomy" id="2704462"/>
    <lineage>
        <taxon>Bacteria</taxon>
        <taxon>Bacillati</taxon>
        <taxon>Bacillota</taxon>
        <taxon>Bacilli</taxon>
        <taxon>Bacillales</taxon>
        <taxon>Paenibacillaceae</taxon>
        <taxon>Paenibacillus</taxon>
    </lineage>
</organism>
<dbReference type="Gene3D" id="3.40.50.1360">
    <property type="match status" value="1"/>
</dbReference>
<dbReference type="GO" id="GO:0006046">
    <property type="term" value="P:N-acetylglucosamine catabolic process"/>
    <property type="evidence" value="ECO:0007669"/>
    <property type="project" value="TreeGrafter"/>
</dbReference>
<proteinExistence type="predicted"/>
<dbReference type="AlphaFoldDB" id="A0A6C0G4J7"/>
<dbReference type="GO" id="GO:0006043">
    <property type="term" value="P:glucosamine catabolic process"/>
    <property type="evidence" value="ECO:0007669"/>
    <property type="project" value="TreeGrafter"/>
</dbReference>
<dbReference type="GO" id="GO:0042802">
    <property type="term" value="F:identical protein binding"/>
    <property type="evidence" value="ECO:0007669"/>
    <property type="project" value="TreeGrafter"/>
</dbReference>